<evidence type="ECO:0000313" key="1">
    <source>
        <dbReference type="EMBL" id="KGX92083.1"/>
    </source>
</evidence>
<sequence length="53" mass="6409">MGIYQKTCYLVEDLFVKLLTRKENEKLVREKVTSYRIEKDEQKQKKEKLEATS</sequence>
<comment type="caution">
    <text evidence="1">The sequence shown here is derived from an EMBL/GenBank/DDBJ whole genome shotgun (WGS) entry which is preliminary data.</text>
</comment>
<accession>A0A0A5GLI7</accession>
<dbReference type="Proteomes" id="UP000030528">
    <property type="component" value="Unassembled WGS sequence"/>
</dbReference>
<evidence type="ECO:0000313" key="2">
    <source>
        <dbReference type="Proteomes" id="UP000030528"/>
    </source>
</evidence>
<organism evidence="1 2">
    <name type="scientific">Pontibacillus halophilus JSM 076056 = DSM 19796</name>
    <dbReference type="NCBI Taxonomy" id="1385510"/>
    <lineage>
        <taxon>Bacteria</taxon>
        <taxon>Bacillati</taxon>
        <taxon>Bacillota</taxon>
        <taxon>Bacilli</taxon>
        <taxon>Bacillales</taxon>
        <taxon>Bacillaceae</taxon>
        <taxon>Pontibacillus</taxon>
    </lineage>
</organism>
<gene>
    <name evidence="1" type="ORF">N781_03075</name>
</gene>
<dbReference type="RefSeq" id="WP_154655165.1">
    <property type="nucleotide sequence ID" value="NZ_AULI01000002.1"/>
</dbReference>
<protein>
    <submittedName>
        <fullName evidence="1">Uncharacterized protein</fullName>
    </submittedName>
</protein>
<keyword evidence="2" id="KW-1185">Reference proteome</keyword>
<reference evidence="1 2" key="1">
    <citation type="submission" date="2013-08" db="EMBL/GenBank/DDBJ databases">
        <authorList>
            <person name="Huang J."/>
            <person name="Wang G."/>
        </authorList>
    </citation>
    <scope>NUCLEOTIDE SEQUENCE [LARGE SCALE GENOMIC DNA]</scope>
    <source>
        <strain evidence="1 2">JSM 076056</strain>
    </source>
</reference>
<name>A0A0A5GLI7_9BACI</name>
<dbReference type="OrthoDB" id="2943553at2"/>
<dbReference type="EMBL" id="AVPE01000008">
    <property type="protein sequence ID" value="KGX92083.1"/>
    <property type="molecule type" value="Genomic_DNA"/>
</dbReference>
<dbReference type="AlphaFoldDB" id="A0A0A5GLI7"/>
<proteinExistence type="predicted"/>